<feature type="signal peptide" evidence="4">
    <location>
        <begin position="1"/>
        <end position="19"/>
    </location>
</feature>
<keyword evidence="2" id="KW-0040">ANK repeat</keyword>
<evidence type="ECO:0000256" key="1">
    <source>
        <dbReference type="ARBA" id="ARBA00022737"/>
    </source>
</evidence>
<name>A0AAD3H8G2_9STRA</name>
<dbReference type="EMBL" id="BLLK01000047">
    <property type="protein sequence ID" value="GFH53809.1"/>
    <property type="molecule type" value="Genomic_DNA"/>
</dbReference>
<keyword evidence="1" id="KW-0677">Repeat</keyword>
<evidence type="ECO:0000256" key="4">
    <source>
        <dbReference type="SAM" id="SignalP"/>
    </source>
</evidence>
<dbReference type="AlphaFoldDB" id="A0AAD3H8G2"/>
<keyword evidence="6" id="KW-1185">Reference proteome</keyword>
<dbReference type="Gene3D" id="1.25.40.20">
    <property type="entry name" value="Ankyrin repeat-containing domain"/>
    <property type="match status" value="3"/>
</dbReference>
<proteinExistence type="predicted"/>
<dbReference type="SMART" id="SM00248">
    <property type="entry name" value="ANK"/>
    <property type="match status" value="5"/>
</dbReference>
<evidence type="ECO:0000313" key="6">
    <source>
        <dbReference type="Proteomes" id="UP001054902"/>
    </source>
</evidence>
<reference evidence="5 6" key="1">
    <citation type="journal article" date="2021" name="Sci. Rep.">
        <title>The genome of the diatom Chaetoceros tenuissimus carries an ancient integrated fragment of an extant virus.</title>
        <authorList>
            <person name="Hongo Y."/>
            <person name="Kimura K."/>
            <person name="Takaki Y."/>
            <person name="Yoshida Y."/>
            <person name="Baba S."/>
            <person name="Kobayashi G."/>
            <person name="Nagasaki K."/>
            <person name="Hano T."/>
            <person name="Tomaru Y."/>
        </authorList>
    </citation>
    <scope>NUCLEOTIDE SEQUENCE [LARGE SCALE GENOMIC DNA]</scope>
    <source>
        <strain evidence="5 6">NIES-3715</strain>
    </source>
</reference>
<feature type="chain" id="PRO_5042147575" description="Ankyrin" evidence="4">
    <location>
        <begin position="20"/>
        <end position="515"/>
    </location>
</feature>
<evidence type="ECO:0000256" key="3">
    <source>
        <dbReference type="SAM" id="MobiDB-lite"/>
    </source>
</evidence>
<dbReference type="Proteomes" id="UP001054902">
    <property type="component" value="Unassembled WGS sequence"/>
</dbReference>
<accession>A0AAD3H8G2</accession>
<dbReference type="InterPro" id="IPR036770">
    <property type="entry name" value="Ankyrin_rpt-contain_sf"/>
</dbReference>
<evidence type="ECO:0000313" key="5">
    <source>
        <dbReference type="EMBL" id="GFH53809.1"/>
    </source>
</evidence>
<organism evidence="5 6">
    <name type="scientific">Chaetoceros tenuissimus</name>
    <dbReference type="NCBI Taxonomy" id="426638"/>
    <lineage>
        <taxon>Eukaryota</taxon>
        <taxon>Sar</taxon>
        <taxon>Stramenopiles</taxon>
        <taxon>Ochrophyta</taxon>
        <taxon>Bacillariophyta</taxon>
        <taxon>Coscinodiscophyceae</taxon>
        <taxon>Chaetocerotophycidae</taxon>
        <taxon>Chaetocerotales</taxon>
        <taxon>Chaetocerotaceae</taxon>
        <taxon>Chaetoceros</taxon>
    </lineage>
</organism>
<dbReference type="InterPro" id="IPR002110">
    <property type="entry name" value="Ankyrin_rpt"/>
</dbReference>
<feature type="region of interest" description="Disordered" evidence="3">
    <location>
        <begin position="40"/>
        <end position="62"/>
    </location>
</feature>
<keyword evidence="4" id="KW-0732">Signal</keyword>
<feature type="compositionally biased region" description="Polar residues" evidence="3">
    <location>
        <begin position="50"/>
        <end position="62"/>
    </location>
</feature>
<sequence>MISSKAVAVLALTSLGLFGFYLDPKGEIFQELTGIKLKADTSSSTTTTSNFRATNNVSQEPVASIDTEVSSPQEEAESEQQQQQEEEIIQTETFQLKQLRVAVGTSDIQTIQEILSNHPEWTQITDHNGYTIFHEAVSHGLVEAADALLTYGKVDIQQPIEILDKNDEVVSYMSPLDIARRSLKNEEHPMVTYLKEKGVKPLRPNWIDVKSALYAKDVKEVERILDVNPSLVLESDENGWTILHEAAVTVNSGQSVLSLVLALLEDEEHPVVQYLISKGAKKVDPAPKQDDGPARSLTDMLNKNDLGAIAQVFHQDPARLSQKDHNGWSILHEAVVRGKLDFIRYFVEVVKIDPKTNIGNENGDGPNSMFLAKTFLSENHPVTEYLRALGVEDARDISIPGLNNDDSTLVPKDVLNAALKNDIDTLKHILQARPHWSRRIDHNDYNVLHEVARVGNVDVAKILLEHGQVNVNARTNGGRGGTALYLAIQTHGEDHPMSQFLVSRGGEYIGPSEEL</sequence>
<evidence type="ECO:0000256" key="2">
    <source>
        <dbReference type="ARBA" id="ARBA00023043"/>
    </source>
</evidence>
<dbReference type="Pfam" id="PF12796">
    <property type="entry name" value="Ank_2"/>
    <property type="match status" value="1"/>
</dbReference>
<protein>
    <recommendedName>
        <fullName evidence="7">Ankyrin</fullName>
    </recommendedName>
</protein>
<dbReference type="PANTHER" id="PTHR24198">
    <property type="entry name" value="ANKYRIN REPEAT AND PROTEIN KINASE DOMAIN-CONTAINING PROTEIN"/>
    <property type="match status" value="1"/>
</dbReference>
<evidence type="ECO:0008006" key="7">
    <source>
        <dbReference type="Google" id="ProtNLM"/>
    </source>
</evidence>
<gene>
    <name evidence="5" type="ORF">CTEN210_10285</name>
</gene>
<dbReference type="PANTHER" id="PTHR24198:SF165">
    <property type="entry name" value="ANKYRIN REPEAT-CONTAINING PROTEIN-RELATED"/>
    <property type="match status" value="1"/>
</dbReference>
<comment type="caution">
    <text evidence="5">The sequence shown here is derived from an EMBL/GenBank/DDBJ whole genome shotgun (WGS) entry which is preliminary data.</text>
</comment>
<dbReference type="SUPFAM" id="SSF48403">
    <property type="entry name" value="Ankyrin repeat"/>
    <property type="match status" value="1"/>
</dbReference>